<dbReference type="Proteomes" id="UP001189429">
    <property type="component" value="Unassembled WGS sequence"/>
</dbReference>
<feature type="region of interest" description="Disordered" evidence="1">
    <location>
        <begin position="470"/>
        <end position="502"/>
    </location>
</feature>
<name>A0ABN9X6E9_9DINO</name>
<dbReference type="InterPro" id="IPR008979">
    <property type="entry name" value="Galactose-bd-like_sf"/>
</dbReference>
<gene>
    <name evidence="3" type="ORF">PCOR1329_LOCUS72631</name>
</gene>
<feature type="compositionally biased region" description="Acidic residues" evidence="1">
    <location>
        <begin position="132"/>
        <end position="142"/>
    </location>
</feature>
<evidence type="ECO:0000256" key="1">
    <source>
        <dbReference type="SAM" id="MobiDB-lite"/>
    </source>
</evidence>
<feature type="compositionally biased region" description="Basic and acidic residues" evidence="1">
    <location>
        <begin position="471"/>
        <end position="482"/>
    </location>
</feature>
<keyword evidence="4" id="KW-1185">Reference proteome</keyword>
<dbReference type="Gene3D" id="2.60.120.260">
    <property type="entry name" value="Galactose-binding domain-like"/>
    <property type="match status" value="1"/>
</dbReference>
<feature type="region of interest" description="Disordered" evidence="1">
    <location>
        <begin position="415"/>
        <end position="444"/>
    </location>
</feature>
<comment type="caution">
    <text evidence="3">The sequence shown here is derived from an EMBL/GenBank/DDBJ whole genome shotgun (WGS) entry which is preliminary data.</text>
</comment>
<sequence>MAHPSGHPRPASAFILVSLLVGPEKAACASLGEQLLTAARRPGDASAHGAWPPGAAPAAPAGSQAVAASVVVQASGFIEAARKSPRPEDASVVKLAEVQGDLPAPRAHSADLGVNSSADGSAASAAPAPADSEADAGAEEDNATAGPVKGHVVAKVSSSAGSGECRPDSEGASLTCCSAYTRSATRPGCRSNASWAEAKAACKAKGMELCSKAFINDGLGKGAGCPELDGTVMWTSEECVVSPLQVPAVAAASTPSPPAKEGWVYVLPHKLSASAARDRPEDSAFTYYQFEPLRVRGPQQVMEIAEIVLSNNGWQVSTSGATVSTPLGATDCNLLIDGNTSSIWTDLKLEPVTIRLPEPESVDGFGFITGSVAAHDPVRWKFRGSLDGITWTTLQHQAEDYAADVQRRELQGFVFGEQRPTSGAAARPAPAPDSTTRVPDASSYSDSLLNKTWTTADRAVTEEAAAAARRAHVESAEQKYREAVGSGPGAQQAKQERGDEPDAVQAAALSTFGVLALLLAGGVAAYCTHVRLGASAAEQPDKAHPPLPQRAD</sequence>
<dbReference type="SUPFAM" id="SSF49785">
    <property type="entry name" value="Galactose-binding domain-like"/>
    <property type="match status" value="1"/>
</dbReference>
<proteinExistence type="predicted"/>
<accession>A0ABN9X6E9</accession>
<dbReference type="EMBL" id="CAUYUJ010019726">
    <property type="protein sequence ID" value="CAK0893235.1"/>
    <property type="molecule type" value="Genomic_DNA"/>
</dbReference>
<feature type="chain" id="PRO_5045474679" evidence="2">
    <location>
        <begin position="29"/>
        <end position="552"/>
    </location>
</feature>
<evidence type="ECO:0000313" key="4">
    <source>
        <dbReference type="Proteomes" id="UP001189429"/>
    </source>
</evidence>
<feature type="region of interest" description="Disordered" evidence="1">
    <location>
        <begin position="104"/>
        <end position="148"/>
    </location>
</feature>
<organism evidence="3 4">
    <name type="scientific">Prorocentrum cordatum</name>
    <dbReference type="NCBI Taxonomy" id="2364126"/>
    <lineage>
        <taxon>Eukaryota</taxon>
        <taxon>Sar</taxon>
        <taxon>Alveolata</taxon>
        <taxon>Dinophyceae</taxon>
        <taxon>Prorocentrales</taxon>
        <taxon>Prorocentraceae</taxon>
        <taxon>Prorocentrum</taxon>
    </lineage>
</organism>
<evidence type="ECO:0000256" key="2">
    <source>
        <dbReference type="SAM" id="SignalP"/>
    </source>
</evidence>
<evidence type="ECO:0000313" key="3">
    <source>
        <dbReference type="EMBL" id="CAK0893235.1"/>
    </source>
</evidence>
<feature type="compositionally biased region" description="Polar residues" evidence="1">
    <location>
        <begin position="433"/>
        <end position="444"/>
    </location>
</feature>
<reference evidence="3" key="1">
    <citation type="submission" date="2023-10" db="EMBL/GenBank/DDBJ databases">
        <authorList>
            <person name="Chen Y."/>
            <person name="Shah S."/>
            <person name="Dougan E. K."/>
            <person name="Thang M."/>
            <person name="Chan C."/>
        </authorList>
    </citation>
    <scope>NUCLEOTIDE SEQUENCE [LARGE SCALE GENOMIC DNA]</scope>
</reference>
<feature type="signal peptide" evidence="2">
    <location>
        <begin position="1"/>
        <end position="28"/>
    </location>
</feature>
<protein>
    <submittedName>
        <fullName evidence="3">Uncharacterized protein</fullName>
    </submittedName>
</protein>
<feature type="compositionally biased region" description="Low complexity" evidence="1">
    <location>
        <begin position="115"/>
        <end position="131"/>
    </location>
</feature>
<keyword evidence="2" id="KW-0732">Signal</keyword>